<dbReference type="EMBL" id="JAVREH010000005">
    <property type="protein sequence ID" value="MDT0260829.1"/>
    <property type="molecule type" value="Genomic_DNA"/>
</dbReference>
<dbReference type="PANTHER" id="PTHR30212">
    <property type="entry name" value="PROTEIN YIIM"/>
    <property type="match status" value="1"/>
</dbReference>
<dbReference type="PANTHER" id="PTHR30212:SF2">
    <property type="entry name" value="PROTEIN YIIM"/>
    <property type="match status" value="1"/>
</dbReference>
<dbReference type="PROSITE" id="PS51340">
    <property type="entry name" value="MOSC"/>
    <property type="match status" value="1"/>
</dbReference>
<protein>
    <submittedName>
        <fullName evidence="2">MOSC domain-containing protein</fullName>
    </submittedName>
</protein>
<evidence type="ECO:0000313" key="3">
    <source>
        <dbReference type="Proteomes" id="UP001183176"/>
    </source>
</evidence>
<evidence type="ECO:0000313" key="2">
    <source>
        <dbReference type="EMBL" id="MDT0260829.1"/>
    </source>
</evidence>
<dbReference type="RefSeq" id="WP_311421986.1">
    <property type="nucleotide sequence ID" value="NZ_JAVREH010000005.1"/>
</dbReference>
<dbReference type="InterPro" id="IPR011037">
    <property type="entry name" value="Pyrv_Knase-like_insert_dom_sf"/>
</dbReference>
<accession>A0ABU2J870</accession>
<proteinExistence type="predicted"/>
<dbReference type="Gene3D" id="2.40.33.20">
    <property type="entry name" value="PK beta-barrel domain-like"/>
    <property type="match status" value="1"/>
</dbReference>
<organism evidence="2 3">
    <name type="scientific">Jatrophihabitans lederbergiae</name>
    <dbReference type="NCBI Taxonomy" id="3075547"/>
    <lineage>
        <taxon>Bacteria</taxon>
        <taxon>Bacillati</taxon>
        <taxon>Actinomycetota</taxon>
        <taxon>Actinomycetes</taxon>
        <taxon>Jatrophihabitantales</taxon>
        <taxon>Jatrophihabitantaceae</taxon>
        <taxon>Jatrophihabitans</taxon>
    </lineage>
</organism>
<dbReference type="Pfam" id="PF03473">
    <property type="entry name" value="MOSC"/>
    <property type="match status" value="1"/>
</dbReference>
<keyword evidence="3" id="KW-1185">Reference proteome</keyword>
<dbReference type="SUPFAM" id="SSF50800">
    <property type="entry name" value="PK beta-barrel domain-like"/>
    <property type="match status" value="1"/>
</dbReference>
<reference evidence="3" key="1">
    <citation type="submission" date="2023-07" db="EMBL/GenBank/DDBJ databases">
        <title>30 novel species of actinomycetes from the DSMZ collection.</title>
        <authorList>
            <person name="Nouioui I."/>
        </authorList>
    </citation>
    <scope>NUCLEOTIDE SEQUENCE [LARGE SCALE GENOMIC DNA]</scope>
    <source>
        <strain evidence="3">DSM 44399</strain>
    </source>
</reference>
<dbReference type="InterPro" id="IPR052353">
    <property type="entry name" value="Benzoxazolinone_Detox_Enz"/>
</dbReference>
<gene>
    <name evidence="2" type="ORF">RM423_05420</name>
</gene>
<dbReference type="InterPro" id="IPR005302">
    <property type="entry name" value="MoCF_Sase_C"/>
</dbReference>
<name>A0ABU2J870_9ACTN</name>
<sequence>MSAPASSLLTVNIVSRMRDDPALRPNAPRQRRLQTGIDKRPVERPVTLRRLGVDGDRIGDLRVHGGPDQAVYAYAIEDTEWWQREVGPELAFPLAPGSFGENLTVRGVDVTNSLIGERWRIGSAVLQVTSPRTPCTTFAGFWGVHKLIKRFVRAQRPGAYLRVLTEGTVRAGDEVTVLDRPAHGVTLAEAFRALNGDLAAAERVILVPELPSRARARLNRRLAGAAEQSPAQRLF</sequence>
<feature type="domain" description="MOSC" evidence="1">
    <location>
        <begin position="40"/>
        <end position="178"/>
    </location>
</feature>
<dbReference type="Proteomes" id="UP001183176">
    <property type="component" value="Unassembled WGS sequence"/>
</dbReference>
<comment type="caution">
    <text evidence="2">The sequence shown here is derived from an EMBL/GenBank/DDBJ whole genome shotgun (WGS) entry which is preliminary data.</text>
</comment>
<evidence type="ECO:0000259" key="1">
    <source>
        <dbReference type="PROSITE" id="PS51340"/>
    </source>
</evidence>